<dbReference type="EMBL" id="AP028679">
    <property type="protein sequence ID" value="BEQ13421.1"/>
    <property type="molecule type" value="Genomic_DNA"/>
</dbReference>
<organism evidence="2 3">
    <name type="scientific">Desulfoferula mesophila</name>
    <dbReference type="NCBI Taxonomy" id="3058419"/>
    <lineage>
        <taxon>Bacteria</taxon>
        <taxon>Pseudomonadati</taxon>
        <taxon>Thermodesulfobacteriota</taxon>
        <taxon>Desulfarculia</taxon>
        <taxon>Desulfarculales</taxon>
        <taxon>Desulfarculaceae</taxon>
        <taxon>Desulfoferula</taxon>
    </lineage>
</organism>
<dbReference type="SMART" id="SM00849">
    <property type="entry name" value="Lactamase_B"/>
    <property type="match status" value="1"/>
</dbReference>
<dbReference type="Gene3D" id="3.60.15.10">
    <property type="entry name" value="Ribonuclease Z/Hydroxyacylglutathione hydrolase-like"/>
    <property type="match status" value="1"/>
</dbReference>
<reference evidence="3" key="1">
    <citation type="journal article" date="2023" name="Arch. Microbiol.">
        <title>Desulfoferula mesophilus gen. nov. sp. nov., a mesophilic sulfate-reducing bacterium isolated from a brackish lake sediment.</title>
        <authorList>
            <person name="Watanabe T."/>
            <person name="Yabe T."/>
            <person name="Tsuji J.M."/>
            <person name="Fukui M."/>
        </authorList>
    </citation>
    <scope>NUCLEOTIDE SEQUENCE [LARGE SCALE GENOMIC DNA]</scope>
    <source>
        <strain evidence="3">12FAK</strain>
    </source>
</reference>
<dbReference type="SUPFAM" id="SSF56281">
    <property type="entry name" value="Metallo-hydrolase/oxidoreductase"/>
    <property type="match status" value="1"/>
</dbReference>
<dbReference type="PANTHER" id="PTHR43717">
    <property type="entry name" value="ANAEROBIC NITRIC OXIDE REDUCTASE FLAVORUBREDOXIN"/>
    <property type="match status" value="1"/>
</dbReference>
<evidence type="ECO:0000313" key="2">
    <source>
        <dbReference type="EMBL" id="BEQ13421.1"/>
    </source>
</evidence>
<keyword evidence="3" id="KW-1185">Reference proteome</keyword>
<feature type="domain" description="Metallo-beta-lactamase" evidence="1">
    <location>
        <begin position="27"/>
        <end position="221"/>
    </location>
</feature>
<protein>
    <recommendedName>
        <fullName evidence="1">Metallo-beta-lactamase domain-containing protein</fullName>
    </recommendedName>
</protein>
<proteinExistence type="predicted"/>
<dbReference type="InterPro" id="IPR045761">
    <property type="entry name" value="ODP_dom"/>
</dbReference>
<evidence type="ECO:0000313" key="3">
    <source>
        <dbReference type="Proteomes" id="UP001366166"/>
    </source>
</evidence>
<accession>A0AAU9EHH6</accession>
<sequence>MEKAFAFTPDIEVLPSHVPLPGMGYLPVNAFVIKAEDPVLVDTGTGRDSDDFMKTLRMVVDPQDLKWVWITHDDSDHTGSIQKIMEAAPKARLAANALAVMRMNATWPVPMDRVYWLNHGDSISVGDRKLTAIRPPLFDNPTTIGIYDDKSDVFFSADCFGAIIPTLAQDADALKEDELAQGMISWASGDCPWVHAIPPDVFARQLDTLRQLAPKGILSAHLPPASEMTAKLLATLALVPATKPFIAPNQAVLAQMLTQTQS</sequence>
<gene>
    <name evidence="2" type="ORF">FAK_04870</name>
</gene>
<dbReference type="InterPro" id="IPR036866">
    <property type="entry name" value="RibonucZ/Hydroxyglut_hydro"/>
</dbReference>
<dbReference type="Pfam" id="PF19583">
    <property type="entry name" value="ODP"/>
    <property type="match status" value="1"/>
</dbReference>
<dbReference type="Proteomes" id="UP001366166">
    <property type="component" value="Chromosome"/>
</dbReference>
<name>A0AAU9EHH6_9BACT</name>
<dbReference type="PANTHER" id="PTHR43717:SF1">
    <property type="entry name" value="ANAEROBIC NITRIC OXIDE REDUCTASE FLAVORUBREDOXIN"/>
    <property type="match status" value="1"/>
</dbReference>
<dbReference type="KEGG" id="dmp:FAK_04870"/>
<dbReference type="AlphaFoldDB" id="A0AAU9EHH6"/>
<evidence type="ECO:0000259" key="1">
    <source>
        <dbReference type="SMART" id="SM00849"/>
    </source>
</evidence>
<dbReference type="InterPro" id="IPR001279">
    <property type="entry name" value="Metallo-B-lactamas"/>
</dbReference>